<keyword evidence="1" id="KW-0732">Signal</keyword>
<accession>A0A6V7SUU8</accession>
<dbReference type="VEuPathDB" id="PlasmoDB:PVBDA_1400200"/>
<sequence>MNRFYIQIVLFLLSASVYLSNKALATQPTPRKATEIKSKNSYATSEEIFMKNRHLLCTDPVEIKHAENLIRDAVKPLKHHAKNKNYQYECAGKPYDHILYFENRLKDNLTIKKMKHRVNDSNKYNGIINDLWDPNSPKFFDTGDVKRKIVRVYSPNLVMIQQRYKSGLRGCEKYFYALVGKFDISKDVTVIAMASGDINDHHPSKKEYKNRIIKNAKLFKTDIDSENDIRNGKLKKTFLNIGGYYVENTYYNYVDVTYVESIDGNTPF</sequence>
<evidence type="ECO:0000256" key="1">
    <source>
        <dbReference type="SAM" id="SignalP"/>
    </source>
</evidence>
<feature type="chain" id="PRO_5027753847" evidence="1">
    <location>
        <begin position="26"/>
        <end position="268"/>
    </location>
</feature>
<organism evidence="2 3">
    <name type="scientific">Plasmodium vinckei brucechwatti</name>
    <dbReference type="NCBI Taxonomy" id="119398"/>
    <lineage>
        <taxon>Eukaryota</taxon>
        <taxon>Sar</taxon>
        <taxon>Alveolata</taxon>
        <taxon>Apicomplexa</taxon>
        <taxon>Aconoidasida</taxon>
        <taxon>Haemosporida</taxon>
        <taxon>Plasmodiidae</taxon>
        <taxon>Plasmodium</taxon>
        <taxon>Plasmodium (Vinckeia)</taxon>
    </lineage>
</organism>
<evidence type="ECO:0000313" key="3">
    <source>
        <dbReference type="Proteomes" id="UP000515550"/>
    </source>
</evidence>
<name>A0A6V7SUU8_PLAVN</name>
<dbReference type="NCBIfam" id="TIGR01599">
    <property type="entry name" value="PYST-A"/>
    <property type="match status" value="1"/>
</dbReference>
<dbReference type="InterPro" id="IPR006486">
    <property type="entry name" value="PYST_A"/>
</dbReference>
<feature type="signal peptide" evidence="1">
    <location>
        <begin position="1"/>
        <end position="25"/>
    </location>
</feature>
<dbReference type="Proteomes" id="UP000515550">
    <property type="component" value="Chromosome PVBDA_14"/>
</dbReference>
<protein>
    <submittedName>
        <fullName evidence="2">Fam-a protein</fullName>
    </submittedName>
</protein>
<gene>
    <name evidence="2" type="ORF">PVBDA_1400200</name>
</gene>
<reference evidence="2 3" key="1">
    <citation type="submission" date="2020-08" db="EMBL/GenBank/DDBJ databases">
        <authorList>
            <person name="Ramaprasad A."/>
        </authorList>
    </citation>
    <scope>NUCLEOTIDE SEQUENCE [LARGE SCALE GENOMIC DNA]</scope>
</reference>
<dbReference type="AlphaFoldDB" id="A0A6V7SUU8"/>
<proteinExistence type="predicted"/>
<dbReference type="SUPFAM" id="SSF55961">
    <property type="entry name" value="Bet v1-like"/>
    <property type="match status" value="1"/>
</dbReference>
<evidence type="ECO:0000313" key="2">
    <source>
        <dbReference type="EMBL" id="CAD2103492.1"/>
    </source>
</evidence>
<dbReference type="EMBL" id="LR865392">
    <property type="protein sequence ID" value="CAD2103492.1"/>
    <property type="molecule type" value="Genomic_DNA"/>
</dbReference>